<gene>
    <name evidence="2" type="ORF">ACFOW7_00545</name>
</gene>
<reference evidence="3" key="1">
    <citation type="journal article" date="2019" name="Int. J. Syst. Evol. Microbiol.">
        <title>The Global Catalogue of Microorganisms (GCM) 10K type strain sequencing project: providing services to taxonomists for standard genome sequencing and annotation.</title>
        <authorList>
            <consortium name="The Broad Institute Genomics Platform"/>
            <consortium name="The Broad Institute Genome Sequencing Center for Infectious Disease"/>
            <person name="Wu L."/>
            <person name="Ma J."/>
        </authorList>
    </citation>
    <scope>NUCLEOTIDE SEQUENCE [LARGE SCALE GENOMIC DNA]</scope>
    <source>
        <strain evidence="3">LMG 29894</strain>
    </source>
</reference>
<keyword evidence="3" id="KW-1185">Reference proteome</keyword>
<accession>A0ABV8MI76</accession>
<proteinExistence type="predicted"/>
<evidence type="ECO:0000313" key="3">
    <source>
        <dbReference type="Proteomes" id="UP001595791"/>
    </source>
</evidence>
<dbReference type="InterPro" id="IPR037522">
    <property type="entry name" value="HD_GYP_dom"/>
</dbReference>
<dbReference type="Proteomes" id="UP001595791">
    <property type="component" value="Unassembled WGS sequence"/>
</dbReference>
<dbReference type="SUPFAM" id="SSF109604">
    <property type="entry name" value="HD-domain/PDEase-like"/>
    <property type="match status" value="1"/>
</dbReference>
<feature type="domain" description="HD-GYP" evidence="1">
    <location>
        <begin position="114"/>
        <end position="310"/>
    </location>
</feature>
<dbReference type="PANTHER" id="PTHR45228">
    <property type="entry name" value="CYCLIC DI-GMP PHOSPHODIESTERASE TM_0186-RELATED"/>
    <property type="match status" value="1"/>
</dbReference>
<dbReference type="PROSITE" id="PS51832">
    <property type="entry name" value="HD_GYP"/>
    <property type="match status" value="1"/>
</dbReference>
<name>A0ABV8MI76_9NEIS</name>
<dbReference type="CDD" id="cd00077">
    <property type="entry name" value="HDc"/>
    <property type="match status" value="1"/>
</dbReference>
<dbReference type="GO" id="GO:0016787">
    <property type="term" value="F:hydrolase activity"/>
    <property type="evidence" value="ECO:0007669"/>
    <property type="project" value="UniProtKB-KW"/>
</dbReference>
<dbReference type="InterPro" id="IPR052020">
    <property type="entry name" value="Cyclic_di-GMP/3'3'-cGAMP_PDE"/>
</dbReference>
<dbReference type="RefSeq" id="WP_378159888.1">
    <property type="nucleotide sequence ID" value="NZ_JBHSBU010000001.1"/>
</dbReference>
<organism evidence="2 3">
    <name type="scientific">Chitinimonas lacunae</name>
    <dbReference type="NCBI Taxonomy" id="1963018"/>
    <lineage>
        <taxon>Bacteria</taxon>
        <taxon>Pseudomonadati</taxon>
        <taxon>Pseudomonadota</taxon>
        <taxon>Betaproteobacteria</taxon>
        <taxon>Neisseriales</taxon>
        <taxon>Chitinibacteraceae</taxon>
        <taxon>Chitinimonas</taxon>
    </lineage>
</organism>
<dbReference type="EMBL" id="JBHSBU010000001">
    <property type="protein sequence ID" value="MFC4157832.1"/>
    <property type="molecule type" value="Genomic_DNA"/>
</dbReference>
<comment type="caution">
    <text evidence="2">The sequence shown here is derived from an EMBL/GenBank/DDBJ whole genome shotgun (WGS) entry which is preliminary data.</text>
</comment>
<dbReference type="Pfam" id="PF13487">
    <property type="entry name" value="HD_5"/>
    <property type="match status" value="1"/>
</dbReference>
<protein>
    <submittedName>
        <fullName evidence="2">HD-GYP domain-containing protein</fullName>
        <ecNumber evidence="2">3.1.4.-</ecNumber>
    </submittedName>
</protein>
<keyword evidence="2" id="KW-0378">Hydrolase</keyword>
<evidence type="ECO:0000259" key="1">
    <source>
        <dbReference type="PROSITE" id="PS51832"/>
    </source>
</evidence>
<dbReference type="InterPro" id="IPR003607">
    <property type="entry name" value="HD/PDEase_dom"/>
</dbReference>
<dbReference type="Gene3D" id="1.10.3210.10">
    <property type="entry name" value="Hypothetical protein af1432"/>
    <property type="match status" value="1"/>
</dbReference>
<dbReference type="EC" id="3.1.4.-" evidence="2"/>
<evidence type="ECO:0000313" key="2">
    <source>
        <dbReference type="EMBL" id="MFC4157832.1"/>
    </source>
</evidence>
<dbReference type="PANTHER" id="PTHR45228:SF4">
    <property type="entry name" value="LIPOPROTEIN"/>
    <property type="match status" value="1"/>
</dbReference>
<sequence>MARQYARIEQEDLNPSEPLPWDVFNEKGFLLLKQGNTVRKEQLDRMLQSGIYAAAAALEETRQLRIGSTETERTSAYRCLADARRAIEGAFAACRAKTEDFGQRIDSLIEDVEKAIEINPLVAVAVISMKPEGPYSHRHPVDSAVIVSLLARGRDMPNTERRSLISAALTMNFGQFETQDALAKVGGLLSAAQKAEVQAHPETSAAMLEAAGVTDRLWLDTVLRHHERYDGDGYPAKLAGEAIGEHAQLLAMADWYCARLNPRADRSAQQPPTVVKLSQAEARHAFSPVLLPLLPKVLGLYPAGSMVKLANGDVAVVACHTTDPHAPIVYSVKSPRGPLHHAVRRETNDTNHEVREPVDPANLIFDKPLRLTEFWGKDAEGG</sequence>